<gene>
    <name evidence="2" type="ORF">QBC47DRAFT_209282</name>
</gene>
<keyword evidence="3" id="KW-1185">Reference proteome</keyword>
<sequence>MAILWWVVSKRQAAPVASLWHRGWKQTNHGEWGWRKGAGTPRIQRRKKLTHQRRDGSWLYQPFETDGRRLSILHHPFLFAGCLSSVKRAEVCVRRGDKTLPDPQDRCDAVKIRPPQPFCRSQRRASGPMPRFRCRKGIKSSIDTSNTPRNNCLLFWRHHRIMSSPSWNLFGGLLPRGSGGYQAFTLEGAKAGSLAAAAPLLLGELHAKSNHGTQPTAPASGHHSTNTAIDQSFPPRQPAIRFR</sequence>
<reference evidence="2" key="1">
    <citation type="submission" date="2023-06" db="EMBL/GenBank/DDBJ databases">
        <title>Genome-scale phylogeny and comparative genomics of the fungal order Sordariales.</title>
        <authorList>
            <consortium name="Lawrence Berkeley National Laboratory"/>
            <person name="Hensen N."/>
            <person name="Bonometti L."/>
            <person name="Westerberg I."/>
            <person name="Brannstrom I.O."/>
            <person name="Guillou S."/>
            <person name="Cros-Aarteil S."/>
            <person name="Calhoun S."/>
            <person name="Haridas S."/>
            <person name="Kuo A."/>
            <person name="Mondo S."/>
            <person name="Pangilinan J."/>
            <person name="Riley R."/>
            <person name="Labutti K."/>
            <person name="Andreopoulos B."/>
            <person name="Lipzen A."/>
            <person name="Chen C."/>
            <person name="Yanf M."/>
            <person name="Daum C."/>
            <person name="Ng V."/>
            <person name="Clum A."/>
            <person name="Steindorff A."/>
            <person name="Ohm R."/>
            <person name="Martin F."/>
            <person name="Silar P."/>
            <person name="Natvig D."/>
            <person name="Lalanne C."/>
            <person name="Gautier V."/>
            <person name="Ament-Velasquez S.L."/>
            <person name="Kruys A."/>
            <person name="Hutchinson M.I."/>
            <person name="Powell A.J."/>
            <person name="Barry K."/>
            <person name="Miller A.N."/>
            <person name="Grigoriev I.V."/>
            <person name="Debuchy R."/>
            <person name="Gladieux P."/>
            <person name="Thoren M.H."/>
            <person name="Johannesson H."/>
        </authorList>
    </citation>
    <scope>NUCLEOTIDE SEQUENCE</scope>
    <source>
        <strain evidence="2">PSN4</strain>
    </source>
</reference>
<accession>A0AAJ0FBF1</accession>
<proteinExistence type="predicted"/>
<protein>
    <submittedName>
        <fullName evidence="2">Uncharacterized protein</fullName>
    </submittedName>
</protein>
<evidence type="ECO:0000256" key="1">
    <source>
        <dbReference type="SAM" id="MobiDB-lite"/>
    </source>
</evidence>
<dbReference type="Proteomes" id="UP001239445">
    <property type="component" value="Unassembled WGS sequence"/>
</dbReference>
<organism evidence="2 3">
    <name type="scientific">Echria macrotheca</name>
    <dbReference type="NCBI Taxonomy" id="438768"/>
    <lineage>
        <taxon>Eukaryota</taxon>
        <taxon>Fungi</taxon>
        <taxon>Dikarya</taxon>
        <taxon>Ascomycota</taxon>
        <taxon>Pezizomycotina</taxon>
        <taxon>Sordariomycetes</taxon>
        <taxon>Sordariomycetidae</taxon>
        <taxon>Sordariales</taxon>
        <taxon>Schizotheciaceae</taxon>
        <taxon>Echria</taxon>
    </lineage>
</organism>
<feature type="region of interest" description="Disordered" evidence="1">
    <location>
        <begin position="208"/>
        <end position="243"/>
    </location>
</feature>
<comment type="caution">
    <text evidence="2">The sequence shown here is derived from an EMBL/GenBank/DDBJ whole genome shotgun (WGS) entry which is preliminary data.</text>
</comment>
<dbReference type="EMBL" id="MU839834">
    <property type="protein sequence ID" value="KAK1755100.1"/>
    <property type="molecule type" value="Genomic_DNA"/>
</dbReference>
<name>A0AAJ0FBF1_9PEZI</name>
<feature type="compositionally biased region" description="Polar residues" evidence="1">
    <location>
        <begin position="210"/>
        <end position="230"/>
    </location>
</feature>
<evidence type="ECO:0000313" key="2">
    <source>
        <dbReference type="EMBL" id="KAK1755100.1"/>
    </source>
</evidence>
<evidence type="ECO:0000313" key="3">
    <source>
        <dbReference type="Proteomes" id="UP001239445"/>
    </source>
</evidence>
<dbReference type="AlphaFoldDB" id="A0AAJ0FBF1"/>